<dbReference type="InterPro" id="IPR006652">
    <property type="entry name" value="Kelch_1"/>
</dbReference>
<dbReference type="PANTHER" id="PTHR24412">
    <property type="entry name" value="KELCH PROTEIN"/>
    <property type="match status" value="1"/>
</dbReference>
<reference evidence="8" key="1">
    <citation type="journal article" date="2019" name="IScience">
        <title>Narwhal Genome Reveals Long-Term Low Genetic Diversity despite Current Large Abundance Size.</title>
        <authorList>
            <person name="Westbury M.V."/>
            <person name="Petersen B."/>
            <person name="Garde E."/>
            <person name="Heide-Jorgensen M.P."/>
            <person name="Lorenzen E.D."/>
        </authorList>
    </citation>
    <scope>NUCLEOTIDE SEQUENCE [LARGE SCALE GENOMIC DNA]</scope>
</reference>
<evidence type="ECO:0000313" key="8">
    <source>
        <dbReference type="Proteomes" id="UP000308365"/>
    </source>
</evidence>
<dbReference type="SMART" id="SM00225">
    <property type="entry name" value="BTB"/>
    <property type="match status" value="1"/>
</dbReference>
<name>A0A4U1ED98_MONMO</name>
<feature type="compositionally biased region" description="Acidic residues" evidence="5">
    <location>
        <begin position="753"/>
        <end position="776"/>
    </location>
</feature>
<dbReference type="Gene3D" id="3.30.70.1660">
    <property type="match status" value="1"/>
</dbReference>
<feature type="compositionally biased region" description="Basic residues" evidence="5">
    <location>
        <begin position="135"/>
        <end position="151"/>
    </location>
</feature>
<keyword evidence="4" id="KW-0648">Protein biosynthesis</keyword>
<dbReference type="SUPFAM" id="SSF54695">
    <property type="entry name" value="POZ domain"/>
    <property type="match status" value="1"/>
</dbReference>
<evidence type="ECO:0000256" key="3">
    <source>
        <dbReference type="ARBA" id="ARBA00022737"/>
    </source>
</evidence>
<evidence type="ECO:0000256" key="1">
    <source>
        <dbReference type="ARBA" id="ARBA00010835"/>
    </source>
</evidence>
<dbReference type="EMBL" id="RWIC01002619">
    <property type="protein sequence ID" value="TKC33607.1"/>
    <property type="molecule type" value="Genomic_DNA"/>
</dbReference>
<dbReference type="InterPro" id="IPR046790">
    <property type="entry name" value="KBTB_W-LIR"/>
</dbReference>
<organism evidence="7 8">
    <name type="scientific">Monodon monoceros</name>
    <name type="common">Narwhal</name>
    <name type="synonym">Ceratodon monodon</name>
    <dbReference type="NCBI Taxonomy" id="40151"/>
    <lineage>
        <taxon>Eukaryota</taxon>
        <taxon>Metazoa</taxon>
        <taxon>Chordata</taxon>
        <taxon>Craniata</taxon>
        <taxon>Vertebrata</taxon>
        <taxon>Euteleostomi</taxon>
        <taxon>Mammalia</taxon>
        <taxon>Eutheria</taxon>
        <taxon>Laurasiatheria</taxon>
        <taxon>Artiodactyla</taxon>
        <taxon>Whippomorpha</taxon>
        <taxon>Cetacea</taxon>
        <taxon>Odontoceti</taxon>
        <taxon>Monodontidae</taxon>
        <taxon>Monodon</taxon>
    </lineage>
</organism>
<dbReference type="InterPro" id="IPR015915">
    <property type="entry name" value="Kelch-typ_b-propeller"/>
</dbReference>
<dbReference type="Pfam" id="PF00651">
    <property type="entry name" value="BTB"/>
    <property type="match status" value="1"/>
</dbReference>
<dbReference type="Gene3D" id="3.30.710.10">
    <property type="entry name" value="Potassium Channel Kv1.1, Chain A"/>
    <property type="match status" value="1"/>
</dbReference>
<proteinExistence type="inferred from homology"/>
<evidence type="ECO:0000259" key="6">
    <source>
        <dbReference type="PROSITE" id="PS50097"/>
    </source>
</evidence>
<dbReference type="SUPFAM" id="SSF117281">
    <property type="entry name" value="Kelch motif"/>
    <property type="match status" value="1"/>
</dbReference>
<dbReference type="InterPro" id="IPR000210">
    <property type="entry name" value="BTB/POZ_dom"/>
</dbReference>
<evidence type="ECO:0000256" key="5">
    <source>
        <dbReference type="SAM" id="MobiDB-lite"/>
    </source>
</evidence>
<feature type="domain" description="BTB" evidence="6">
    <location>
        <begin position="188"/>
        <end position="263"/>
    </location>
</feature>
<dbReference type="AlphaFoldDB" id="A0A4U1ED98"/>
<keyword evidence="3" id="KW-0677">Repeat</keyword>
<dbReference type="InterPro" id="IPR047933">
    <property type="entry name" value="KBTBD6_7_BTB_POZ"/>
</dbReference>
<dbReference type="Gene3D" id="1.25.40.420">
    <property type="match status" value="1"/>
</dbReference>
<evidence type="ECO:0000256" key="4">
    <source>
        <dbReference type="ARBA" id="ARBA00022917"/>
    </source>
</evidence>
<sequence length="806" mass="91201">VDVKVDPKDLRIDTFRAKGAGGQHVNTTDSAVRLVHVPTGLVVECQQERSQMKNKEIALRVLRARLYQQIIEKDKCQQQSVRKLQVGTRAQSERIRTYNFTQDRVTDHRIAYEVRNIKLSAGISTMQSREEAPRSRRLASPRGGRRPKRLSKPSVSAFFTGPEELKDTAHSAALLAQLKSFYDARLLCDVTIEVVTPGSGPGTGRLFSCNRNVLAAACPYFKSMFTGGMYESHQTNVTMHDVDAESFEVLVDYCYTGRVSLSEANVQRLYAASDMLQLEYVREACASFLARRLDLANCTAILKFADAFDHHKLRSQAQSFIAHNFKQLSRMGSIREESLADLTLAQLLTVLRLDSLNIEHEQTVCHVAVQWLEAAPKERGPSAAEVFKCVRWTHFTDEDQDYLEGLLTKPIVRKYCLDLIEGALQMRYGDMLYKSLVPKPESSSGCSSLVSMAENPPQRLGMCAKEMVIFFGHPRDPFLCYDPYSGDIYTMPSPLTSLAHTKTVTSSAVCVSPDHDIYLAAQPRKDLWVYKPAQNSWQQLADRLLCREGMDVAYLNGYIYILGGRDPITGVKLKEVECYSVQRNQWALVAPVPHSFYSFELIVVQNYLYAVNSKRMLCYDPSHNMWLNCASLKRSDFQEACVFNDEIYCICDIPVMKVYNPARGEWRRISNIPLDSETHNYQIVNHGRKLLLITSTTPQWKKNRVTVYGYDTREDQWTNIGTMLGLLQFDSGFICLCARVYPSCLEPGQSFITEEDDARSESSTEWDLDGFSELDSESGSSSSFSDDEVWVQVAPQRNAQDQQGSL</sequence>
<dbReference type="PANTHER" id="PTHR24412:SF23">
    <property type="entry name" value="KELCH REPEAT AND BTB DOMAIN-CONTAINING PROTEIN 7"/>
    <property type="match status" value="1"/>
</dbReference>
<keyword evidence="2" id="KW-0880">Kelch repeat</keyword>
<feature type="region of interest" description="Disordered" evidence="5">
    <location>
        <begin position="124"/>
        <end position="153"/>
    </location>
</feature>
<dbReference type="GO" id="GO:0003747">
    <property type="term" value="F:translation release factor activity"/>
    <property type="evidence" value="ECO:0007669"/>
    <property type="project" value="InterPro"/>
</dbReference>
<dbReference type="InterPro" id="IPR011705">
    <property type="entry name" value="BACK"/>
</dbReference>
<dbReference type="FunFam" id="2.120.10.80:FF:000028">
    <property type="entry name" value="Kelch repeat and BTB (POZ) domain-containing 7"/>
    <property type="match status" value="1"/>
</dbReference>
<dbReference type="Pfam" id="PF20165">
    <property type="entry name" value="KBTB_W-LIR"/>
    <property type="match status" value="1"/>
</dbReference>
<dbReference type="FunFam" id="3.30.160.20:FF:000004">
    <property type="entry name" value="Peptide chain release factor 1"/>
    <property type="match status" value="1"/>
</dbReference>
<evidence type="ECO:0000256" key="2">
    <source>
        <dbReference type="ARBA" id="ARBA00022441"/>
    </source>
</evidence>
<protein>
    <recommendedName>
        <fullName evidence="6">BTB domain-containing protein</fullName>
    </recommendedName>
</protein>
<dbReference type="Pfam" id="PF01344">
    <property type="entry name" value="Kelch_1"/>
    <property type="match status" value="1"/>
</dbReference>
<feature type="region of interest" description="Disordered" evidence="5">
    <location>
        <begin position="752"/>
        <end position="806"/>
    </location>
</feature>
<feature type="compositionally biased region" description="Polar residues" evidence="5">
    <location>
        <begin position="795"/>
        <end position="806"/>
    </location>
</feature>
<feature type="non-terminal residue" evidence="7">
    <location>
        <position position="1"/>
    </location>
</feature>
<dbReference type="GO" id="GO:0005737">
    <property type="term" value="C:cytoplasm"/>
    <property type="evidence" value="ECO:0007669"/>
    <property type="project" value="UniProtKB-ARBA"/>
</dbReference>
<dbReference type="PROSITE" id="PS50097">
    <property type="entry name" value="BTB"/>
    <property type="match status" value="1"/>
</dbReference>
<dbReference type="CDD" id="cd18273">
    <property type="entry name" value="BTB_POZ_KBTBD6_7"/>
    <property type="match status" value="1"/>
</dbReference>
<dbReference type="InterPro" id="IPR045853">
    <property type="entry name" value="Pep_chain_release_fac_I_sf"/>
</dbReference>
<dbReference type="Gene3D" id="3.30.160.20">
    <property type="match status" value="1"/>
</dbReference>
<dbReference type="Gene3D" id="2.120.10.80">
    <property type="entry name" value="Kelch-type beta propeller"/>
    <property type="match status" value="1"/>
</dbReference>
<comment type="caution">
    <text evidence="7">The sequence shown here is derived from an EMBL/GenBank/DDBJ whole genome shotgun (WGS) entry which is preliminary data.</text>
</comment>
<accession>A0A4U1ED98</accession>
<evidence type="ECO:0000313" key="7">
    <source>
        <dbReference type="EMBL" id="TKC33607.1"/>
    </source>
</evidence>
<dbReference type="SMART" id="SM00875">
    <property type="entry name" value="BACK"/>
    <property type="match status" value="1"/>
</dbReference>
<dbReference type="SMART" id="SM00612">
    <property type="entry name" value="Kelch"/>
    <property type="match status" value="2"/>
</dbReference>
<dbReference type="PROSITE" id="PS00745">
    <property type="entry name" value="RF_PROK_I"/>
    <property type="match status" value="1"/>
</dbReference>
<gene>
    <name evidence="7" type="ORF">EI555_006428</name>
</gene>
<dbReference type="Proteomes" id="UP000308365">
    <property type="component" value="Unassembled WGS sequence"/>
</dbReference>
<dbReference type="Pfam" id="PF07707">
    <property type="entry name" value="BACK"/>
    <property type="match status" value="1"/>
</dbReference>
<comment type="similarity">
    <text evidence="1">Belongs to the prokaryotic/mitochondrial release factor family.</text>
</comment>
<dbReference type="InterPro" id="IPR011333">
    <property type="entry name" value="SKP1/BTB/POZ_sf"/>
</dbReference>
<dbReference type="Pfam" id="PF00472">
    <property type="entry name" value="RF-1"/>
    <property type="match status" value="1"/>
</dbReference>
<dbReference type="SUPFAM" id="SSF75620">
    <property type="entry name" value="Release factor"/>
    <property type="match status" value="1"/>
</dbReference>
<dbReference type="InterPro" id="IPR000352">
    <property type="entry name" value="Pep_chain_release_fac_I"/>
</dbReference>